<accession>A0ABX5KL13</accession>
<dbReference type="Proteomes" id="UP000245712">
    <property type="component" value="Unassembled WGS sequence"/>
</dbReference>
<protein>
    <recommendedName>
        <fullName evidence="5">DUF1254 domain-containing protein</fullName>
    </recommendedName>
</protein>
<dbReference type="Gene3D" id="2.60.40.1610">
    <property type="entry name" value="Domain of unknown function DUF1254"/>
    <property type="match status" value="1"/>
</dbReference>
<feature type="domain" description="DUF1214" evidence="1">
    <location>
        <begin position="314"/>
        <end position="420"/>
    </location>
</feature>
<dbReference type="SUPFAM" id="SSF160935">
    <property type="entry name" value="VPA0735-like"/>
    <property type="match status" value="1"/>
</dbReference>
<name>A0ABX5KL13_9BURK</name>
<feature type="domain" description="DUF1254" evidence="2">
    <location>
        <begin position="61"/>
        <end position="188"/>
    </location>
</feature>
<evidence type="ECO:0000313" key="3">
    <source>
        <dbReference type="EMBL" id="PVX82698.1"/>
    </source>
</evidence>
<reference evidence="3 4" key="1">
    <citation type="submission" date="2018-05" db="EMBL/GenBank/DDBJ databases">
        <title>Genomic Encyclopedia of Type Strains, Phase IV (KMG-V): Genome sequencing to study the core and pangenomes of soil and plant-associated prokaryotes.</title>
        <authorList>
            <person name="Whitman W."/>
        </authorList>
    </citation>
    <scope>NUCLEOTIDE SEQUENCE [LARGE SCALE GENOMIC DNA]</scope>
    <source>
        <strain evidence="3 4">SCZa-39</strain>
    </source>
</reference>
<evidence type="ECO:0000259" key="2">
    <source>
        <dbReference type="Pfam" id="PF06863"/>
    </source>
</evidence>
<dbReference type="InterPro" id="IPR037050">
    <property type="entry name" value="DUF1254_sf"/>
</dbReference>
<dbReference type="InterPro" id="IPR010679">
    <property type="entry name" value="DUF1254"/>
</dbReference>
<evidence type="ECO:0000259" key="1">
    <source>
        <dbReference type="Pfam" id="PF06742"/>
    </source>
</evidence>
<dbReference type="EMBL" id="QEOB01000008">
    <property type="protein sequence ID" value="PVX82698.1"/>
    <property type="molecule type" value="Genomic_DNA"/>
</dbReference>
<sequence>MYNPTMSLNEAMPEHVDDPLTALVRMAAGPLALARYPVVEVMRTCALHTLAHSTSPLRSPFNTIHASERCWTHEDRDIVTPANDFLYLNGWIDLGAGPVVLEIPAIEADRYYVIELLDAFTSNFVNIGARKAGANGGRFVLHARGQRVDAPGIPVECPTALVWLLGRVLVHGDDDLPAARQVARAFRLHGPQSAGPACVSRWPERGDRALDFFQSVFDSLADFPVREDEAALVKMLVRAGLRERGPNDVTLLPAAVQHGLRQGYVDAQRLIAAFTTNRARRGWAYSLGLGRYGNDHVLRACIAMKGLGALAADEAVYATADFDDAGQLLAGSRRYELYFPPGQLPPVDALWSLSLYGEDRFFVDNPIRRYAIGDRTQGLQYDANGGLRIQIQHAPPPLSANWLPAPVGGFYLILRLYHPQTSFLEGLYAIPPVRAVNDQP</sequence>
<dbReference type="Pfam" id="PF06863">
    <property type="entry name" value="DUF1254"/>
    <property type="match status" value="1"/>
</dbReference>
<evidence type="ECO:0000313" key="4">
    <source>
        <dbReference type="Proteomes" id="UP000245712"/>
    </source>
</evidence>
<proteinExistence type="predicted"/>
<comment type="caution">
    <text evidence="3">The sequence shown here is derived from an EMBL/GenBank/DDBJ whole genome shotgun (WGS) entry which is preliminary data.</text>
</comment>
<gene>
    <name evidence="3" type="ORF">C7402_10871</name>
</gene>
<evidence type="ECO:0008006" key="5">
    <source>
        <dbReference type="Google" id="ProtNLM"/>
    </source>
</evidence>
<dbReference type="Gene3D" id="2.60.120.600">
    <property type="entry name" value="Domain of unknown function DUF1214, C-terminal domain"/>
    <property type="match status" value="1"/>
</dbReference>
<organism evidence="3 4">
    <name type="scientific">Paraburkholderia unamae</name>
    <dbReference type="NCBI Taxonomy" id="219649"/>
    <lineage>
        <taxon>Bacteria</taxon>
        <taxon>Pseudomonadati</taxon>
        <taxon>Pseudomonadota</taxon>
        <taxon>Betaproteobacteria</taxon>
        <taxon>Burkholderiales</taxon>
        <taxon>Burkholderiaceae</taxon>
        <taxon>Paraburkholderia</taxon>
    </lineage>
</organism>
<dbReference type="InterPro" id="IPR010621">
    <property type="entry name" value="DUF1214"/>
</dbReference>
<dbReference type="InterPro" id="IPR037049">
    <property type="entry name" value="DUF1214_C_sf"/>
</dbReference>
<dbReference type="Pfam" id="PF06742">
    <property type="entry name" value="DUF1214"/>
    <property type="match status" value="1"/>
</dbReference>
<dbReference type="PANTHER" id="PTHR36509:SF2">
    <property type="entry name" value="BLL3101 PROTEIN"/>
    <property type="match status" value="1"/>
</dbReference>
<dbReference type="RefSeq" id="WP_116611502.1">
    <property type="nucleotide sequence ID" value="NZ_QEOB01000008.1"/>
</dbReference>
<keyword evidence="4" id="KW-1185">Reference proteome</keyword>
<dbReference type="PANTHER" id="PTHR36509">
    <property type="entry name" value="BLL3101 PROTEIN"/>
    <property type="match status" value="1"/>
</dbReference>